<dbReference type="InterPro" id="IPR046342">
    <property type="entry name" value="CBS_dom_sf"/>
</dbReference>
<keyword evidence="15" id="KW-1185">Reference proteome</keyword>
<feature type="domain" description="CBS" evidence="13">
    <location>
        <begin position="462"/>
        <end position="519"/>
    </location>
</feature>
<dbReference type="CDD" id="cd02205">
    <property type="entry name" value="CBS_pair_SF"/>
    <property type="match status" value="1"/>
</dbReference>
<evidence type="ECO:0000256" key="6">
    <source>
        <dbReference type="ARBA" id="ARBA00023136"/>
    </source>
</evidence>
<dbReference type="PRINTS" id="PR00762">
    <property type="entry name" value="CLCHANNEL"/>
</dbReference>
<evidence type="ECO:0000256" key="3">
    <source>
        <dbReference type="ARBA" id="ARBA00022692"/>
    </source>
</evidence>
<organism evidence="14 15">
    <name type="scientific">Phototrophicus methaneseepsis</name>
    <dbReference type="NCBI Taxonomy" id="2710758"/>
    <lineage>
        <taxon>Bacteria</taxon>
        <taxon>Bacillati</taxon>
        <taxon>Chloroflexota</taxon>
        <taxon>Candidatus Thermofontia</taxon>
        <taxon>Phototrophicales</taxon>
        <taxon>Phototrophicaceae</taxon>
        <taxon>Phototrophicus</taxon>
    </lineage>
</organism>
<dbReference type="Pfam" id="PF02080">
    <property type="entry name" value="TrkA_C"/>
    <property type="match status" value="1"/>
</dbReference>
<dbReference type="Gene3D" id="3.10.580.10">
    <property type="entry name" value="CBS-domain"/>
    <property type="match status" value="1"/>
</dbReference>
<keyword evidence="9" id="KW-0407">Ion channel</keyword>
<dbReference type="PROSITE" id="PS51202">
    <property type="entry name" value="RCK_C"/>
    <property type="match status" value="1"/>
</dbReference>
<dbReference type="PANTHER" id="PTHR43427:SF6">
    <property type="entry name" value="CHLORIDE CHANNEL PROTEIN CLC-E"/>
    <property type="match status" value="1"/>
</dbReference>
<dbReference type="GO" id="GO:0006813">
    <property type="term" value="P:potassium ion transport"/>
    <property type="evidence" value="ECO:0007669"/>
    <property type="project" value="InterPro"/>
</dbReference>
<dbReference type="KEGG" id="pmet:G4Y79_08065"/>
<dbReference type="Gene3D" id="3.30.70.1450">
    <property type="entry name" value="Regulator of K+ conductance, C-terminal domain"/>
    <property type="match status" value="1"/>
</dbReference>
<keyword evidence="8" id="KW-0868">Chloride</keyword>
<keyword evidence="2" id="KW-0813">Transport</keyword>
<feature type="transmembrane region" description="Helical" evidence="11">
    <location>
        <begin position="20"/>
        <end position="42"/>
    </location>
</feature>
<feature type="transmembrane region" description="Helical" evidence="11">
    <location>
        <begin position="282"/>
        <end position="301"/>
    </location>
</feature>
<feature type="transmembrane region" description="Helical" evidence="11">
    <location>
        <begin position="313"/>
        <end position="330"/>
    </location>
</feature>
<dbReference type="AlphaFoldDB" id="A0A7S8IG47"/>
<dbReference type="PROSITE" id="PS51371">
    <property type="entry name" value="CBS"/>
    <property type="match status" value="2"/>
</dbReference>
<dbReference type="Proteomes" id="UP000594468">
    <property type="component" value="Chromosome"/>
</dbReference>
<dbReference type="InterPro" id="IPR006037">
    <property type="entry name" value="RCK_C"/>
</dbReference>
<accession>A0A7S8IG47</accession>
<feature type="transmembrane region" description="Helical" evidence="11">
    <location>
        <begin position="166"/>
        <end position="191"/>
    </location>
</feature>
<feature type="transmembrane region" description="Helical" evidence="11">
    <location>
        <begin position="71"/>
        <end position="89"/>
    </location>
</feature>
<dbReference type="Pfam" id="PF00571">
    <property type="entry name" value="CBS"/>
    <property type="match status" value="2"/>
</dbReference>
<dbReference type="InterPro" id="IPR050368">
    <property type="entry name" value="ClC-type_chloride_channel"/>
</dbReference>
<evidence type="ECO:0000313" key="15">
    <source>
        <dbReference type="Proteomes" id="UP000594468"/>
    </source>
</evidence>
<dbReference type="Pfam" id="PF00654">
    <property type="entry name" value="Voltage_CLC"/>
    <property type="match status" value="1"/>
</dbReference>
<dbReference type="InterPro" id="IPR014743">
    <property type="entry name" value="Cl-channel_core"/>
</dbReference>
<evidence type="ECO:0000256" key="7">
    <source>
        <dbReference type="ARBA" id="ARBA00023173"/>
    </source>
</evidence>
<feature type="transmembrane region" description="Helical" evidence="11">
    <location>
        <begin position="376"/>
        <end position="401"/>
    </location>
</feature>
<evidence type="ECO:0000256" key="4">
    <source>
        <dbReference type="ARBA" id="ARBA00022989"/>
    </source>
</evidence>
<feature type="domain" description="RCK C-terminal" evidence="12">
    <location>
        <begin position="595"/>
        <end position="677"/>
    </location>
</feature>
<dbReference type="PANTHER" id="PTHR43427">
    <property type="entry name" value="CHLORIDE CHANNEL PROTEIN CLC-E"/>
    <property type="match status" value="1"/>
</dbReference>
<evidence type="ECO:0000256" key="11">
    <source>
        <dbReference type="SAM" id="Phobius"/>
    </source>
</evidence>
<name>A0A7S8IG47_9CHLR</name>
<feature type="transmembrane region" description="Helical" evidence="11">
    <location>
        <begin position="203"/>
        <end position="220"/>
    </location>
</feature>
<dbReference type="SUPFAM" id="SSF116726">
    <property type="entry name" value="TrkA C-terminal domain-like"/>
    <property type="match status" value="1"/>
</dbReference>
<dbReference type="GO" id="GO:0005254">
    <property type="term" value="F:chloride channel activity"/>
    <property type="evidence" value="ECO:0007669"/>
    <property type="project" value="UniProtKB-KW"/>
</dbReference>
<proteinExistence type="predicted"/>
<evidence type="ECO:0000256" key="10">
    <source>
        <dbReference type="PROSITE-ProRule" id="PRU00703"/>
    </source>
</evidence>
<dbReference type="RefSeq" id="WP_195172379.1">
    <property type="nucleotide sequence ID" value="NZ_CP062983.1"/>
</dbReference>
<feature type="transmembrane region" description="Helical" evidence="11">
    <location>
        <begin position="336"/>
        <end position="355"/>
    </location>
</feature>
<keyword evidence="6 11" id="KW-0472">Membrane</keyword>
<feature type="domain" description="CBS" evidence="13">
    <location>
        <begin position="530"/>
        <end position="589"/>
    </location>
</feature>
<protein>
    <submittedName>
        <fullName evidence="14">Chloride channel protein</fullName>
    </submittedName>
</protein>
<dbReference type="EMBL" id="CP062983">
    <property type="protein sequence ID" value="QPC84316.1"/>
    <property type="molecule type" value="Genomic_DNA"/>
</dbReference>
<dbReference type="GO" id="GO:0008324">
    <property type="term" value="F:monoatomic cation transmembrane transporter activity"/>
    <property type="evidence" value="ECO:0007669"/>
    <property type="project" value="InterPro"/>
</dbReference>
<feature type="transmembrane region" description="Helical" evidence="11">
    <location>
        <begin position="240"/>
        <end position="262"/>
    </location>
</feature>
<dbReference type="InterPro" id="IPR000644">
    <property type="entry name" value="CBS_dom"/>
</dbReference>
<dbReference type="SMART" id="SM00116">
    <property type="entry name" value="CBS"/>
    <property type="match status" value="2"/>
</dbReference>
<keyword evidence="10" id="KW-0129">CBS domain</keyword>
<gene>
    <name evidence="14" type="ORF">G4Y79_08065</name>
</gene>
<comment type="subcellular location">
    <subcellularLocation>
        <location evidence="1">Membrane</location>
        <topology evidence="1">Multi-pass membrane protein</topology>
    </subcellularLocation>
</comment>
<evidence type="ECO:0000259" key="12">
    <source>
        <dbReference type="PROSITE" id="PS51202"/>
    </source>
</evidence>
<dbReference type="InterPro" id="IPR001807">
    <property type="entry name" value="ClC"/>
</dbReference>
<dbReference type="SUPFAM" id="SSF81340">
    <property type="entry name" value="Clc chloride channel"/>
    <property type="match status" value="1"/>
</dbReference>
<keyword evidence="4 11" id="KW-1133">Transmembrane helix</keyword>
<evidence type="ECO:0000313" key="14">
    <source>
        <dbReference type="EMBL" id="QPC84316.1"/>
    </source>
</evidence>
<keyword evidence="3 11" id="KW-0812">Transmembrane</keyword>
<evidence type="ECO:0000259" key="13">
    <source>
        <dbReference type="PROSITE" id="PS51371"/>
    </source>
</evidence>
<evidence type="ECO:0000256" key="9">
    <source>
        <dbReference type="ARBA" id="ARBA00023303"/>
    </source>
</evidence>
<evidence type="ECO:0000256" key="2">
    <source>
        <dbReference type="ARBA" id="ARBA00022448"/>
    </source>
</evidence>
<feature type="transmembrane region" description="Helical" evidence="11">
    <location>
        <begin position="407"/>
        <end position="424"/>
    </location>
</feature>
<dbReference type="Gene3D" id="1.10.3080.10">
    <property type="entry name" value="Clc chloride channel"/>
    <property type="match status" value="1"/>
</dbReference>
<keyword evidence="5" id="KW-0406">Ion transport</keyword>
<dbReference type="SUPFAM" id="SSF54631">
    <property type="entry name" value="CBS-domain pair"/>
    <property type="match status" value="1"/>
</dbReference>
<dbReference type="CDD" id="cd00400">
    <property type="entry name" value="Voltage_gated_ClC"/>
    <property type="match status" value="1"/>
</dbReference>
<sequence length="683" mass="73885">MIHYPRTLLNRLPVSENSTLLALAVVVGLATGVSVTLFRSAIDWFHEVFVVELGQNHIGVWLSSIGANPSLSIIPILMLVGLVVGWISYRFIGHERHHGVAGIIESVALTGGRLPFFKAPAKVFAAVLSLAAGASVGPEDPSVQIGANLGSFFGQKLNFGEEYINLLVAAGAASAIASAFNAPIAGVFFALEIVLREFTSRTFGIVVLSAVISAGFTRSVRGANPIFDGLEFILGNPLQLVFYLLLGVLLAGVSVVAIRFFYWQKRTWDKALNVPIPVKTALTGLVIGIVGIFLPQIMGAGEEVMHDVLTGHFHDGIALLLLLGVVKWVMTATSIGGHFVGGVFAPVLFVGIFLGDAYGEVVRLFLPESVVGAPQTYAIAGMAGLLAGIVRAPITAIMLVFEITDDYALILPMMLTAGICVILLERTSVRGIYMTSLAQGGLYLKQGRDIDLMQAVTVQEAMRQPAPTVPVHADLRELRDAFHEQQTRALCVINDNQELYGIVTLGDLQRAFEKALVDPDNAAKTVGDIATQEIITARPEEALWSAIRKMGVHEIGRLPVVDSHNGAVVGLLRRHDIMNAYNVAASRKLREQHIAEQVRLQTLTGAHVVEYRIRADSSLSEKQIKDIEWPPESVIASIQRKGRLIVPHGSTVLKPNDTLTIVADEHSELLLDRMFESRPMVEV</sequence>
<dbReference type="InterPro" id="IPR036721">
    <property type="entry name" value="RCK_C_sf"/>
</dbReference>
<evidence type="ECO:0000256" key="1">
    <source>
        <dbReference type="ARBA" id="ARBA00004141"/>
    </source>
</evidence>
<evidence type="ECO:0000256" key="8">
    <source>
        <dbReference type="ARBA" id="ARBA00023214"/>
    </source>
</evidence>
<reference evidence="14 15" key="1">
    <citation type="submission" date="2020-02" db="EMBL/GenBank/DDBJ databases">
        <authorList>
            <person name="Zheng R.K."/>
            <person name="Sun C.M."/>
        </authorList>
    </citation>
    <scope>NUCLEOTIDE SEQUENCE [LARGE SCALE GENOMIC DNA]</scope>
    <source>
        <strain evidence="15">rifampicinis</strain>
    </source>
</reference>
<evidence type="ECO:0000256" key="5">
    <source>
        <dbReference type="ARBA" id="ARBA00023065"/>
    </source>
</evidence>
<keyword evidence="7" id="KW-0869">Chloride channel</keyword>
<dbReference type="GO" id="GO:0034707">
    <property type="term" value="C:chloride channel complex"/>
    <property type="evidence" value="ECO:0007669"/>
    <property type="project" value="UniProtKB-KW"/>
</dbReference>